<keyword evidence="8" id="KW-0235">DNA replication</keyword>
<dbReference type="SMART" id="SM00481">
    <property type="entry name" value="POLIIIAc"/>
    <property type="match status" value="1"/>
</dbReference>
<evidence type="ECO:0000256" key="5">
    <source>
        <dbReference type="ARBA" id="ARBA00022490"/>
    </source>
</evidence>
<dbReference type="Pfam" id="PF14579">
    <property type="entry name" value="HHH_6"/>
    <property type="match status" value="1"/>
</dbReference>
<evidence type="ECO:0000256" key="3">
    <source>
        <dbReference type="ARBA" id="ARBA00012417"/>
    </source>
</evidence>
<gene>
    <name evidence="14" type="ORF">CCC_02457</name>
</gene>
<name>A0A0C2UBY3_PARME</name>
<dbReference type="Pfam" id="PF07733">
    <property type="entry name" value="DNA_pol3_alpha"/>
    <property type="match status" value="1"/>
</dbReference>
<dbReference type="Proteomes" id="UP000031971">
    <property type="component" value="Unassembled WGS sequence"/>
</dbReference>
<dbReference type="AlphaFoldDB" id="A0A0C2UBY3"/>
<evidence type="ECO:0000256" key="12">
    <source>
        <dbReference type="ARBA" id="ARBA00049244"/>
    </source>
</evidence>
<reference evidence="14 15" key="1">
    <citation type="submission" date="2015-01" db="EMBL/GenBank/DDBJ databases">
        <title>Genome Sequence of Magnetospirillum magnetotacticum Strain MS-1.</title>
        <authorList>
            <person name="Marinov G.K."/>
            <person name="Smalley M.D."/>
            <person name="DeSalvo G."/>
        </authorList>
    </citation>
    <scope>NUCLEOTIDE SEQUENCE [LARGE SCALE GENOMIC DNA]</scope>
    <source>
        <strain evidence="14 15">MS-1</strain>
    </source>
</reference>
<dbReference type="GO" id="GO:0005737">
    <property type="term" value="C:cytoplasm"/>
    <property type="evidence" value="ECO:0007669"/>
    <property type="project" value="UniProtKB-SubCell"/>
</dbReference>
<feature type="domain" description="Polymerase/histidinol phosphatase N-terminal" evidence="13">
    <location>
        <begin position="8"/>
        <end position="75"/>
    </location>
</feature>
<keyword evidence="9" id="KW-0239">DNA-directed DNA polymerase</keyword>
<evidence type="ECO:0000313" key="14">
    <source>
        <dbReference type="EMBL" id="KIL99007.1"/>
    </source>
</evidence>
<dbReference type="InterPro" id="IPR004805">
    <property type="entry name" value="DnaE2/DnaE/PolC"/>
</dbReference>
<dbReference type="InterPro" id="IPR049821">
    <property type="entry name" value="PolIIIA_DnaE1_PHP"/>
</dbReference>
<dbReference type="InterPro" id="IPR041931">
    <property type="entry name" value="DNA_pol3_alpha_thumb_dom"/>
</dbReference>
<dbReference type="InterPro" id="IPR004013">
    <property type="entry name" value="PHP_dom"/>
</dbReference>
<evidence type="ECO:0000313" key="15">
    <source>
        <dbReference type="Proteomes" id="UP000031971"/>
    </source>
</evidence>
<accession>A0A0C2UBY3</accession>
<comment type="subunit">
    <text evidence="11">DNA polymerase III contains a core (composed of alpha, epsilon and theta chains) that associates with a tau subunit. This core dimerizes to form the POLIII' complex. PolIII' associates with the gamma complex (composed of gamma, delta, delta', psi and chi chains) and with the beta chain to form the complete DNA polymerase III complex.</text>
</comment>
<dbReference type="InterPro" id="IPR011708">
    <property type="entry name" value="DNA_pol3_alpha_NTPase_dom"/>
</dbReference>
<dbReference type="Pfam" id="PF02811">
    <property type="entry name" value="PHP"/>
    <property type="match status" value="1"/>
</dbReference>
<dbReference type="GO" id="GO:0008408">
    <property type="term" value="F:3'-5' exonuclease activity"/>
    <property type="evidence" value="ECO:0007669"/>
    <property type="project" value="InterPro"/>
</dbReference>
<dbReference type="InterPro" id="IPR003141">
    <property type="entry name" value="Pol/His_phosphatase_N"/>
</dbReference>
<dbReference type="InterPro" id="IPR016195">
    <property type="entry name" value="Pol/histidinol_Pase-like"/>
</dbReference>
<evidence type="ECO:0000256" key="4">
    <source>
        <dbReference type="ARBA" id="ARBA00019114"/>
    </source>
</evidence>
<evidence type="ECO:0000256" key="8">
    <source>
        <dbReference type="ARBA" id="ARBA00022705"/>
    </source>
</evidence>
<dbReference type="InterPro" id="IPR040982">
    <property type="entry name" value="DNA_pol3_finger"/>
</dbReference>
<keyword evidence="5" id="KW-0963">Cytoplasm</keyword>
<proteinExistence type="inferred from homology"/>
<evidence type="ECO:0000256" key="1">
    <source>
        <dbReference type="ARBA" id="ARBA00004496"/>
    </source>
</evidence>
<dbReference type="EMBL" id="JXSL01000027">
    <property type="protein sequence ID" value="KIL99007.1"/>
    <property type="molecule type" value="Genomic_DNA"/>
</dbReference>
<dbReference type="Pfam" id="PF17657">
    <property type="entry name" value="DNA_pol3_finger"/>
    <property type="match status" value="1"/>
</dbReference>
<evidence type="ECO:0000256" key="7">
    <source>
        <dbReference type="ARBA" id="ARBA00022695"/>
    </source>
</evidence>
<dbReference type="EC" id="2.7.7.7" evidence="3"/>
<dbReference type="SUPFAM" id="SSF89550">
    <property type="entry name" value="PHP domain-like"/>
    <property type="match status" value="1"/>
</dbReference>
<comment type="similarity">
    <text evidence="2">Belongs to the DNA polymerase type-C family. DnaE subfamily.</text>
</comment>
<comment type="function">
    <text evidence="10">DNA polymerase III is a complex, multichain enzyme responsible for most of the replicative synthesis in bacteria. This DNA polymerase also exhibits 3' to 5' exonuclease activity. The alpha chain is the DNA polymerase.</text>
</comment>
<dbReference type="GO" id="GO:0003887">
    <property type="term" value="F:DNA-directed DNA polymerase activity"/>
    <property type="evidence" value="ECO:0007669"/>
    <property type="project" value="UniProtKB-KW"/>
</dbReference>
<dbReference type="CDD" id="cd04485">
    <property type="entry name" value="DnaE_OBF"/>
    <property type="match status" value="1"/>
</dbReference>
<dbReference type="PANTHER" id="PTHR32294">
    <property type="entry name" value="DNA POLYMERASE III SUBUNIT ALPHA"/>
    <property type="match status" value="1"/>
</dbReference>
<dbReference type="NCBIfam" id="TIGR00594">
    <property type="entry name" value="polc"/>
    <property type="match status" value="1"/>
</dbReference>
<comment type="caution">
    <text evidence="14">The sequence shown here is derived from an EMBL/GenBank/DDBJ whole genome shotgun (WGS) entry which is preliminary data.</text>
</comment>
<dbReference type="CDD" id="cd07433">
    <property type="entry name" value="PHP_PolIIIA_DnaE1"/>
    <property type="match status" value="1"/>
</dbReference>
<keyword evidence="15" id="KW-1185">Reference proteome</keyword>
<evidence type="ECO:0000256" key="11">
    <source>
        <dbReference type="ARBA" id="ARBA00026073"/>
    </source>
</evidence>
<evidence type="ECO:0000256" key="9">
    <source>
        <dbReference type="ARBA" id="ARBA00022932"/>
    </source>
</evidence>
<organism evidence="14 15">
    <name type="scientific">Paramagnetospirillum magnetotacticum MS-1</name>
    <dbReference type="NCBI Taxonomy" id="272627"/>
    <lineage>
        <taxon>Bacteria</taxon>
        <taxon>Pseudomonadati</taxon>
        <taxon>Pseudomonadota</taxon>
        <taxon>Alphaproteobacteria</taxon>
        <taxon>Rhodospirillales</taxon>
        <taxon>Magnetospirillaceae</taxon>
        <taxon>Paramagnetospirillum</taxon>
    </lineage>
</organism>
<evidence type="ECO:0000256" key="6">
    <source>
        <dbReference type="ARBA" id="ARBA00022679"/>
    </source>
</evidence>
<dbReference type="NCBIfam" id="NF004226">
    <property type="entry name" value="PRK05673.1"/>
    <property type="match status" value="1"/>
</dbReference>
<dbReference type="PANTHER" id="PTHR32294:SF0">
    <property type="entry name" value="DNA POLYMERASE III SUBUNIT ALPHA"/>
    <property type="match status" value="1"/>
</dbReference>
<keyword evidence="7" id="KW-0548">Nucleotidyltransferase</keyword>
<comment type="subcellular location">
    <subcellularLocation>
        <location evidence="1">Cytoplasm</location>
    </subcellularLocation>
</comment>
<evidence type="ECO:0000259" key="13">
    <source>
        <dbReference type="SMART" id="SM00481"/>
    </source>
</evidence>
<dbReference type="InterPro" id="IPR029460">
    <property type="entry name" value="DNAPol_HHH"/>
</dbReference>
<evidence type="ECO:0000256" key="2">
    <source>
        <dbReference type="ARBA" id="ARBA00009496"/>
    </source>
</evidence>
<keyword evidence="6" id="KW-0808">Transferase</keyword>
<comment type="catalytic activity">
    <reaction evidence="12">
        <text>DNA(n) + a 2'-deoxyribonucleoside 5'-triphosphate = DNA(n+1) + diphosphate</text>
        <dbReference type="Rhea" id="RHEA:22508"/>
        <dbReference type="Rhea" id="RHEA-COMP:17339"/>
        <dbReference type="Rhea" id="RHEA-COMP:17340"/>
        <dbReference type="ChEBI" id="CHEBI:33019"/>
        <dbReference type="ChEBI" id="CHEBI:61560"/>
        <dbReference type="ChEBI" id="CHEBI:173112"/>
        <dbReference type="EC" id="2.7.7.7"/>
    </reaction>
</comment>
<dbReference type="RefSeq" id="WP_041041309.1">
    <property type="nucleotide sequence ID" value="NZ_JXSL01000027.1"/>
</dbReference>
<dbReference type="STRING" id="272627.CCC_02457"/>
<dbReference type="Gene3D" id="1.10.150.870">
    <property type="match status" value="1"/>
</dbReference>
<dbReference type="OrthoDB" id="9803237at2"/>
<dbReference type="GO" id="GO:0006260">
    <property type="term" value="P:DNA replication"/>
    <property type="evidence" value="ECO:0007669"/>
    <property type="project" value="UniProtKB-KW"/>
</dbReference>
<evidence type="ECO:0000256" key="10">
    <source>
        <dbReference type="ARBA" id="ARBA00025611"/>
    </source>
</evidence>
<dbReference type="Gene3D" id="1.10.10.1600">
    <property type="entry name" value="Bacterial DNA polymerase III alpha subunit, thumb domain"/>
    <property type="match status" value="1"/>
</dbReference>
<protein>
    <recommendedName>
        <fullName evidence="4">DNA polymerase III subunit alpha</fullName>
        <ecNumber evidence="3">2.7.7.7</ecNumber>
    </recommendedName>
</protein>
<dbReference type="Gene3D" id="3.20.20.140">
    <property type="entry name" value="Metal-dependent hydrolases"/>
    <property type="match status" value="1"/>
</dbReference>
<sequence length="1154" mass="127936">MPAYADFVHLRVHTAYSLAEGAIKLKQLIKLCEKMAMPAVGISDTGNLFGALEFSTSCSDAGIQPIVGAQIAIRREDGGPSKDGRKPEPDTLVLLCQNEAGYLNLLKLVSKAFLETDAGETPQVTLHDLETRSDGLIILTGGPAGPVGRLLADGQAEKAEIVLARLARAFAGRCYVEIMRHKLEVEDRIEPMLVSLAYKHDLPLVATNEAFFADRGMYEAHDALVCIAEGAYISQDERRRLTPEHYFKSPQEMRALFADLPEACDNTLVIARRCAFGVAKRKPILPPYRMDGLTEAEVLRKKTLEGLDDRLAKHVFKDGMTDDEKDHAAKPYRERIEFELGVIEQMGFPGYFLIVSDFIQWSKAHEIPVGPGRGSGAGSAVAWALTITDLDPLRWGLLFERFLNPERVSMPDFDIDFCQDRREETIRYVQAKYGYSQVAQIITFGKLQARAVLRDVGRVLQMPYGQVDRICKLVPNNPANPMTLEQALENEPLLKEQKERDETVSHLIDLAMKLEGLYRHASTHAAGVVIGDRPLDELVPLYRDPRSDMPVTQFNMKWVESAGLVKFDFLGLKTLTVMVTAVKHVKKSKGIDIDLSAIPLDDAKSYELLSRGDAAGVFQLESSGMRDVLRKMGPNRLEDLIAVVALYRPGPMDQIPRYIACKHGKEEPDYMHPLLEPILKETFGIMVYQEQVMQIAQVLSGYSLGGADLLRRAMGKKDREEMDRQRAKFVEGATARAVDGGQASMIFDKVAKFAEYGFNKSHAAAYALIAYQTAWLKANYPAEFMAATMTYEMSNTDKLNSFRQELDRLGIKLLPPDINSSQPTFSVELLPDGGSAVRYALAALKNVGEAAMKSLVEERDRGGRFKDMGDFAARMDSKVLNRRQLENMVKAGVFDSIDKNRGRLFKNADTLCRYAAQAAEDRQSSQMSLLGGSNAPTLKLESGPDWSPHEKLNQEFEAVGFYLSAHPLDAYAKSMKRLNVLKIAELPRHLQSGGKGRVRLAGSLLSKQERVSAKGSRYAFLQFSDASGMFEVTCFSEILAASRDLLDAGGPLLIDVDAKLEEEQLRMTCQRIASLDQEAAKAAAGIRIIISDDSAIRQLAELINGEARGRNRVAIVARADNREVELGLKSNITLSPKFMGSLRSIPGIVEVEEI</sequence>